<evidence type="ECO:0000313" key="3">
    <source>
        <dbReference type="EMBL" id="KAJ7035151.1"/>
    </source>
</evidence>
<comment type="caution">
    <text evidence="3">The sequence shown here is derived from an EMBL/GenBank/DDBJ whole genome shotgun (WGS) entry which is preliminary data.</text>
</comment>
<evidence type="ECO:0000313" key="4">
    <source>
        <dbReference type="Proteomes" id="UP001218188"/>
    </source>
</evidence>
<dbReference type="Gene3D" id="1.10.150.240">
    <property type="entry name" value="Putative phosphatase, domain 2"/>
    <property type="match status" value="1"/>
</dbReference>
<dbReference type="Pfam" id="PF00702">
    <property type="entry name" value="Hydrolase"/>
    <property type="match status" value="1"/>
</dbReference>
<dbReference type="NCBIfam" id="TIGR01493">
    <property type="entry name" value="HAD-SF-IA-v2"/>
    <property type="match status" value="1"/>
</dbReference>
<dbReference type="EMBL" id="JARJCM010000052">
    <property type="protein sequence ID" value="KAJ7035151.1"/>
    <property type="molecule type" value="Genomic_DNA"/>
</dbReference>
<evidence type="ECO:0000256" key="1">
    <source>
        <dbReference type="ARBA" id="ARBA00008106"/>
    </source>
</evidence>
<dbReference type="PANTHER" id="PTHR43316:SF3">
    <property type="entry name" value="HALOACID DEHALOGENASE, TYPE II (AFU_ORTHOLOGUE AFUA_2G07750)-RELATED"/>
    <property type="match status" value="1"/>
</dbReference>
<reference evidence="3" key="1">
    <citation type="submission" date="2023-03" db="EMBL/GenBank/DDBJ databases">
        <title>Massive genome expansion in bonnet fungi (Mycena s.s.) driven by repeated elements and novel gene families across ecological guilds.</title>
        <authorList>
            <consortium name="Lawrence Berkeley National Laboratory"/>
            <person name="Harder C.B."/>
            <person name="Miyauchi S."/>
            <person name="Viragh M."/>
            <person name="Kuo A."/>
            <person name="Thoen E."/>
            <person name="Andreopoulos B."/>
            <person name="Lu D."/>
            <person name="Skrede I."/>
            <person name="Drula E."/>
            <person name="Henrissat B."/>
            <person name="Morin E."/>
            <person name="Kohler A."/>
            <person name="Barry K."/>
            <person name="LaButti K."/>
            <person name="Morin E."/>
            <person name="Salamov A."/>
            <person name="Lipzen A."/>
            <person name="Mereny Z."/>
            <person name="Hegedus B."/>
            <person name="Baldrian P."/>
            <person name="Stursova M."/>
            <person name="Weitz H."/>
            <person name="Taylor A."/>
            <person name="Grigoriev I.V."/>
            <person name="Nagy L.G."/>
            <person name="Martin F."/>
            <person name="Kauserud H."/>
        </authorList>
    </citation>
    <scope>NUCLEOTIDE SEQUENCE</scope>
    <source>
        <strain evidence="3">CBHHK200</strain>
    </source>
</reference>
<dbReference type="InterPro" id="IPR051540">
    <property type="entry name" value="S-2-haloacid_dehalogenase"/>
</dbReference>
<dbReference type="AlphaFoldDB" id="A0AAD6X502"/>
<dbReference type="InterPro" id="IPR023198">
    <property type="entry name" value="PGP-like_dom2"/>
</dbReference>
<dbReference type="SUPFAM" id="SSF56784">
    <property type="entry name" value="HAD-like"/>
    <property type="match status" value="1"/>
</dbReference>
<keyword evidence="2" id="KW-0378">Hydrolase</keyword>
<dbReference type="GO" id="GO:0019120">
    <property type="term" value="F:hydrolase activity, acting on acid halide bonds, in C-halide compounds"/>
    <property type="evidence" value="ECO:0007669"/>
    <property type="project" value="InterPro"/>
</dbReference>
<keyword evidence="4" id="KW-1185">Reference proteome</keyword>
<dbReference type="PRINTS" id="PR00413">
    <property type="entry name" value="HADHALOGNASE"/>
</dbReference>
<dbReference type="NCBIfam" id="TIGR01428">
    <property type="entry name" value="HAD_type_II"/>
    <property type="match status" value="1"/>
</dbReference>
<dbReference type="Proteomes" id="UP001218188">
    <property type="component" value="Unassembled WGS sequence"/>
</dbReference>
<sequence length="247" mass="27738">MDSGLSDVKAFFFDVFGTTLDWHGSLTTELQTLGEKYGVNGDWSAFSKTWRLGYIEHINKISKGDEGELNMDELHRTILDKTLQSPEWEHFGKVLDEAERKNLNNAWHRLKGWPDATASLYALKKQTIIVALSNGNTRLLVDVAKFSDLPWDVIFSSELFGSFKPDPKVYEGAMKHMTLDPKHCAMVAAHVWDLRGAARAGMKTIYVKRAAEEPRGQEDVRTKSEGGEIDLVFDSFADLVAHFSGGK</sequence>
<dbReference type="InterPro" id="IPR036412">
    <property type="entry name" value="HAD-like_sf"/>
</dbReference>
<dbReference type="Gene3D" id="3.40.50.1000">
    <property type="entry name" value="HAD superfamily/HAD-like"/>
    <property type="match status" value="1"/>
</dbReference>
<comment type="similarity">
    <text evidence="1">Belongs to the HAD-like hydrolase superfamily. S-2-haloalkanoic acid dehalogenase family.</text>
</comment>
<dbReference type="SFLD" id="SFLDG01129">
    <property type="entry name" value="C1.5:_HAD__Beta-PGM__Phosphata"/>
    <property type="match status" value="1"/>
</dbReference>
<dbReference type="PANTHER" id="PTHR43316">
    <property type="entry name" value="HYDROLASE, HALOACID DELAHOGENASE-RELATED"/>
    <property type="match status" value="1"/>
</dbReference>
<dbReference type="InterPro" id="IPR023214">
    <property type="entry name" value="HAD_sf"/>
</dbReference>
<evidence type="ECO:0000256" key="2">
    <source>
        <dbReference type="ARBA" id="ARBA00022801"/>
    </source>
</evidence>
<dbReference type="InterPro" id="IPR006328">
    <property type="entry name" value="2-HAD"/>
</dbReference>
<protein>
    <submittedName>
        <fullName evidence="3">Haloacid dehalogenase</fullName>
    </submittedName>
</protein>
<name>A0AAD6X502_9AGAR</name>
<gene>
    <name evidence="3" type="ORF">C8F04DRAFT_1210378</name>
</gene>
<dbReference type="GO" id="GO:0016791">
    <property type="term" value="F:phosphatase activity"/>
    <property type="evidence" value="ECO:0007669"/>
    <property type="project" value="UniProtKB-ARBA"/>
</dbReference>
<proteinExistence type="inferred from homology"/>
<accession>A0AAD6X502</accession>
<organism evidence="3 4">
    <name type="scientific">Mycena alexandri</name>
    <dbReference type="NCBI Taxonomy" id="1745969"/>
    <lineage>
        <taxon>Eukaryota</taxon>
        <taxon>Fungi</taxon>
        <taxon>Dikarya</taxon>
        <taxon>Basidiomycota</taxon>
        <taxon>Agaricomycotina</taxon>
        <taxon>Agaricomycetes</taxon>
        <taxon>Agaricomycetidae</taxon>
        <taxon>Agaricales</taxon>
        <taxon>Marasmiineae</taxon>
        <taxon>Mycenaceae</taxon>
        <taxon>Mycena</taxon>
    </lineage>
</organism>
<dbReference type="InterPro" id="IPR006439">
    <property type="entry name" value="HAD-SF_hydro_IA"/>
</dbReference>
<dbReference type="SFLD" id="SFLDS00003">
    <property type="entry name" value="Haloacid_Dehalogenase"/>
    <property type="match status" value="1"/>
</dbReference>